<reference evidence="1 2" key="1">
    <citation type="journal article" date="2024" name="Commun. Biol.">
        <title>Comparative genomic analysis of thermophilic fungi reveals convergent evolutionary adaptations and gene losses.</title>
        <authorList>
            <person name="Steindorff A.S."/>
            <person name="Aguilar-Pontes M.V."/>
            <person name="Robinson A.J."/>
            <person name="Andreopoulos B."/>
            <person name="LaButti K."/>
            <person name="Kuo A."/>
            <person name="Mondo S."/>
            <person name="Riley R."/>
            <person name="Otillar R."/>
            <person name="Haridas S."/>
            <person name="Lipzen A."/>
            <person name="Grimwood J."/>
            <person name="Schmutz J."/>
            <person name="Clum A."/>
            <person name="Reid I.D."/>
            <person name="Moisan M.C."/>
            <person name="Butler G."/>
            <person name="Nguyen T.T.M."/>
            <person name="Dewar K."/>
            <person name="Conant G."/>
            <person name="Drula E."/>
            <person name="Henrissat B."/>
            <person name="Hansel C."/>
            <person name="Singer S."/>
            <person name="Hutchinson M.I."/>
            <person name="de Vries R.P."/>
            <person name="Natvig D.O."/>
            <person name="Powell A.J."/>
            <person name="Tsang A."/>
            <person name="Grigoriev I.V."/>
        </authorList>
    </citation>
    <scope>NUCLEOTIDE SEQUENCE [LARGE SCALE GENOMIC DNA]</scope>
    <source>
        <strain evidence="1 2">ATCC 24622</strain>
    </source>
</reference>
<name>A0ABR3V0P0_9PEZI</name>
<keyword evidence="2" id="KW-1185">Reference proteome</keyword>
<organism evidence="1 2">
    <name type="scientific">Phialemonium thermophilum</name>
    <dbReference type="NCBI Taxonomy" id="223376"/>
    <lineage>
        <taxon>Eukaryota</taxon>
        <taxon>Fungi</taxon>
        <taxon>Dikarya</taxon>
        <taxon>Ascomycota</taxon>
        <taxon>Pezizomycotina</taxon>
        <taxon>Sordariomycetes</taxon>
        <taxon>Sordariomycetidae</taxon>
        <taxon>Cephalothecales</taxon>
        <taxon>Cephalothecaceae</taxon>
        <taxon>Phialemonium</taxon>
    </lineage>
</organism>
<protein>
    <submittedName>
        <fullName evidence="1">Uncharacterized protein</fullName>
    </submittedName>
</protein>
<dbReference type="Proteomes" id="UP001586593">
    <property type="component" value="Unassembled WGS sequence"/>
</dbReference>
<accession>A0ABR3V0P0</accession>
<gene>
    <name evidence="1" type="ORF">VTK73DRAFT_5749</name>
</gene>
<evidence type="ECO:0000313" key="2">
    <source>
        <dbReference type="Proteomes" id="UP001586593"/>
    </source>
</evidence>
<evidence type="ECO:0000313" key="1">
    <source>
        <dbReference type="EMBL" id="KAL1835347.1"/>
    </source>
</evidence>
<proteinExistence type="predicted"/>
<sequence length="101" mass="11365">MAREVIGEDTASYCAVTITCFLTKYDTPVLLRTVVSSRHTCLGEHDDCCGPTPATRSFPLYEIYSRFTNHSNIQALKTSCRVTKYLELSYQSFLVFCTSCS</sequence>
<comment type="caution">
    <text evidence="1">The sequence shown here is derived from an EMBL/GenBank/DDBJ whole genome shotgun (WGS) entry which is preliminary data.</text>
</comment>
<dbReference type="EMBL" id="JAZHXJ010003208">
    <property type="protein sequence ID" value="KAL1835347.1"/>
    <property type="molecule type" value="Genomic_DNA"/>
</dbReference>